<dbReference type="OrthoDB" id="2339873at2"/>
<dbReference type="GO" id="GO:0016042">
    <property type="term" value="P:lipid catabolic process"/>
    <property type="evidence" value="ECO:0007669"/>
    <property type="project" value="UniProtKB-UniRule"/>
</dbReference>
<proteinExistence type="predicted"/>
<gene>
    <name evidence="4" type="ORF">FC093_02185</name>
</gene>
<dbReference type="RefSeq" id="WP_137260089.1">
    <property type="nucleotide sequence ID" value="NZ_SZQL01000001.1"/>
</dbReference>
<evidence type="ECO:0000313" key="5">
    <source>
        <dbReference type="Proteomes" id="UP000305848"/>
    </source>
</evidence>
<evidence type="ECO:0000256" key="2">
    <source>
        <dbReference type="PROSITE-ProRule" id="PRU01161"/>
    </source>
</evidence>
<keyword evidence="1 2" id="KW-0443">Lipid metabolism</keyword>
<keyword evidence="2" id="KW-0378">Hydrolase</keyword>
<keyword evidence="2" id="KW-0442">Lipid degradation</keyword>
<dbReference type="SUPFAM" id="SSF52151">
    <property type="entry name" value="FabD/lysophospholipase-like"/>
    <property type="match status" value="1"/>
</dbReference>
<feature type="active site" description="Proton acceptor" evidence="2">
    <location>
        <position position="171"/>
    </location>
</feature>
<accession>A0A4U3LAV9</accession>
<keyword evidence="5" id="KW-1185">Reference proteome</keyword>
<evidence type="ECO:0000256" key="1">
    <source>
        <dbReference type="ARBA" id="ARBA00023098"/>
    </source>
</evidence>
<feature type="short sequence motif" description="GXSXG" evidence="2">
    <location>
        <begin position="46"/>
        <end position="50"/>
    </location>
</feature>
<organism evidence="4 5">
    <name type="scientific">Ilyomonas limi</name>
    <dbReference type="NCBI Taxonomy" id="2575867"/>
    <lineage>
        <taxon>Bacteria</taxon>
        <taxon>Pseudomonadati</taxon>
        <taxon>Bacteroidota</taxon>
        <taxon>Chitinophagia</taxon>
        <taxon>Chitinophagales</taxon>
        <taxon>Chitinophagaceae</taxon>
        <taxon>Ilyomonas</taxon>
    </lineage>
</organism>
<dbReference type="InterPro" id="IPR016035">
    <property type="entry name" value="Acyl_Trfase/lysoPLipase"/>
</dbReference>
<evidence type="ECO:0000259" key="3">
    <source>
        <dbReference type="PROSITE" id="PS51635"/>
    </source>
</evidence>
<comment type="caution">
    <text evidence="2">Lacks conserved residue(s) required for the propagation of feature annotation.</text>
</comment>
<feature type="active site" description="Nucleophile" evidence="2">
    <location>
        <position position="48"/>
    </location>
</feature>
<dbReference type="AlphaFoldDB" id="A0A4U3LAV9"/>
<dbReference type="EMBL" id="SZQL01000001">
    <property type="protein sequence ID" value="TKK71849.1"/>
    <property type="molecule type" value="Genomic_DNA"/>
</dbReference>
<name>A0A4U3LAV9_9BACT</name>
<sequence length="465" mass="52318">MAKFLSKNNAVHRSLILAGGGVRLAYHAGVLRVLEEEGLSFDHVDGTSGGIFGTAMLASGITPVEAGLRWRKLKLGGFMNLVPFKDAHFRLSKFFNGAEGIKKAIFPGLGIDIEKVNANTDFDATFNVCNFSKKKVESFTHTQATINHLVAGLSLPMFIPATKIGDDWYTDAVWIKDANLTETVKRGTQEIWLIWCIGNTPVYRHGRFNEYVHMIEISANAGIMRELDWMEQVNNAREKEGLPAIKLHIVKPEFPLPLDPAFFLKKIDADTLINMGYADTKAYCRQYKEMPVVINPATATVMKNCDATLHFRQQFYGSILLDGGKQQVCLHLAYFIRKMDSEYVLQQFASIELVGSDEVIPGYEHRVVKTRKGELSGRFCVQHNNNIIQVNSSILFSDSLALFVGLDCKKAIITVTENDGMPNTTTFYQPALNRINNAAHLYIDGNFSFVEKWKWKRALLDYIFQ</sequence>
<dbReference type="Proteomes" id="UP000305848">
    <property type="component" value="Unassembled WGS sequence"/>
</dbReference>
<evidence type="ECO:0000313" key="4">
    <source>
        <dbReference type="EMBL" id="TKK71849.1"/>
    </source>
</evidence>
<dbReference type="Pfam" id="PF01734">
    <property type="entry name" value="Patatin"/>
    <property type="match status" value="1"/>
</dbReference>
<comment type="caution">
    <text evidence="4">The sequence shown here is derived from an EMBL/GenBank/DDBJ whole genome shotgun (WGS) entry which is preliminary data.</text>
</comment>
<dbReference type="InterPro" id="IPR002641">
    <property type="entry name" value="PNPLA_dom"/>
</dbReference>
<dbReference type="Gene3D" id="3.40.1090.10">
    <property type="entry name" value="Cytosolic phospholipase A2 catalytic domain"/>
    <property type="match status" value="1"/>
</dbReference>
<dbReference type="GO" id="GO:0016787">
    <property type="term" value="F:hydrolase activity"/>
    <property type="evidence" value="ECO:0007669"/>
    <property type="project" value="UniProtKB-UniRule"/>
</dbReference>
<dbReference type="PROSITE" id="PS51635">
    <property type="entry name" value="PNPLA"/>
    <property type="match status" value="1"/>
</dbReference>
<reference evidence="4 5" key="1">
    <citation type="submission" date="2019-05" db="EMBL/GenBank/DDBJ databases">
        <title>Panacibacter sp. strain 17mud1-8 Genome sequencing and assembly.</title>
        <authorList>
            <person name="Chhetri G."/>
        </authorList>
    </citation>
    <scope>NUCLEOTIDE SEQUENCE [LARGE SCALE GENOMIC DNA]</scope>
    <source>
        <strain evidence="4 5">17mud1-8</strain>
    </source>
</reference>
<protein>
    <submittedName>
        <fullName evidence="4">Patatin-like phospholipase family protein</fullName>
    </submittedName>
</protein>
<feature type="domain" description="PNPLA" evidence="3">
    <location>
        <begin position="15"/>
        <end position="185"/>
    </location>
</feature>